<proteinExistence type="predicted"/>
<dbReference type="EMBL" id="JAWDGP010007289">
    <property type="protein sequence ID" value="KAK3726709.1"/>
    <property type="molecule type" value="Genomic_DNA"/>
</dbReference>
<organism evidence="1 2">
    <name type="scientific">Elysia crispata</name>
    <name type="common">lettuce slug</name>
    <dbReference type="NCBI Taxonomy" id="231223"/>
    <lineage>
        <taxon>Eukaryota</taxon>
        <taxon>Metazoa</taxon>
        <taxon>Spiralia</taxon>
        <taxon>Lophotrochozoa</taxon>
        <taxon>Mollusca</taxon>
        <taxon>Gastropoda</taxon>
        <taxon>Heterobranchia</taxon>
        <taxon>Euthyneura</taxon>
        <taxon>Panpulmonata</taxon>
        <taxon>Sacoglossa</taxon>
        <taxon>Placobranchoidea</taxon>
        <taxon>Plakobranchidae</taxon>
        <taxon>Elysia</taxon>
    </lineage>
</organism>
<keyword evidence="2" id="KW-1185">Reference proteome</keyword>
<reference evidence="1" key="1">
    <citation type="journal article" date="2023" name="G3 (Bethesda)">
        <title>A reference genome for the long-term kleptoplast-retaining sea slug Elysia crispata morphotype clarki.</title>
        <authorList>
            <person name="Eastman K.E."/>
            <person name="Pendleton A.L."/>
            <person name="Shaikh M.A."/>
            <person name="Suttiyut T."/>
            <person name="Ogas R."/>
            <person name="Tomko P."/>
            <person name="Gavelis G."/>
            <person name="Widhalm J.R."/>
            <person name="Wisecaver J.H."/>
        </authorList>
    </citation>
    <scope>NUCLEOTIDE SEQUENCE</scope>
    <source>
        <strain evidence="1">ECLA1</strain>
    </source>
</reference>
<dbReference type="Proteomes" id="UP001283361">
    <property type="component" value="Unassembled WGS sequence"/>
</dbReference>
<sequence length="94" mass="10051">MISRIEEPDTVIIVAAVDQIGPIVLVHSKIAATFYQLWVTQTTAVSGTPQTSIRQCCYEVGLKDGAAGFIETSGMKSCRESGGSRETGCDAWPD</sequence>
<gene>
    <name evidence="1" type="ORF">RRG08_017016</name>
</gene>
<evidence type="ECO:0000313" key="1">
    <source>
        <dbReference type="EMBL" id="KAK3726709.1"/>
    </source>
</evidence>
<name>A0AAE1CPI9_9GAST</name>
<comment type="caution">
    <text evidence="1">The sequence shown here is derived from an EMBL/GenBank/DDBJ whole genome shotgun (WGS) entry which is preliminary data.</text>
</comment>
<protein>
    <submittedName>
        <fullName evidence="1">Uncharacterized protein</fullName>
    </submittedName>
</protein>
<accession>A0AAE1CPI9</accession>
<dbReference type="AlphaFoldDB" id="A0AAE1CPI9"/>
<evidence type="ECO:0000313" key="2">
    <source>
        <dbReference type="Proteomes" id="UP001283361"/>
    </source>
</evidence>